<evidence type="ECO:0000256" key="1">
    <source>
        <dbReference type="ARBA" id="ARBA00004613"/>
    </source>
</evidence>
<dbReference type="InterPro" id="IPR029277">
    <property type="entry name" value="SVWC_dom"/>
</dbReference>
<dbReference type="SMART" id="SM01318">
    <property type="entry name" value="SVWC"/>
    <property type="match status" value="1"/>
</dbReference>
<dbReference type="EMBL" id="GFPF01000235">
    <property type="protein sequence ID" value="MAA11381.1"/>
    <property type="molecule type" value="Transcribed_RNA"/>
</dbReference>
<dbReference type="Pfam" id="PF15430">
    <property type="entry name" value="SVWC"/>
    <property type="match status" value="1"/>
</dbReference>
<protein>
    <submittedName>
        <fullName evidence="4">8.9 kDa family member</fullName>
    </submittedName>
</protein>
<evidence type="ECO:0000259" key="3">
    <source>
        <dbReference type="SMART" id="SM01318"/>
    </source>
</evidence>
<name>A0A224YAD1_9ACAR</name>
<comment type="subcellular location">
    <subcellularLocation>
        <location evidence="1">Secreted</location>
    </subcellularLocation>
</comment>
<accession>A0A224YAD1</accession>
<keyword evidence="2" id="KW-0964">Secreted</keyword>
<sequence length="129" mass="13758">MIHSTLSRKQEAIKAHGSETRKICMLIVILAANISANMSVDAKAPIADFSLECGVCTYDFNFMSEGEVANLTEPCAQVTCLASCSSVTVVGCPPPTGAIGGNKEKNEWPYCCSQVQSRVPCNTGGYPEY</sequence>
<proteinExistence type="predicted"/>
<feature type="domain" description="Single" evidence="3">
    <location>
        <begin position="56"/>
        <end position="117"/>
    </location>
</feature>
<evidence type="ECO:0000313" key="4">
    <source>
        <dbReference type="EMBL" id="MAA11381.1"/>
    </source>
</evidence>
<reference evidence="4" key="1">
    <citation type="journal article" date="2017" name="Parasit. Vectors">
        <title>Sialotranscriptomics of Rhipicephalus zambeziensis reveals intricate expression profiles of secretory proteins and suggests tight temporal transcriptional regulation during blood-feeding.</title>
        <authorList>
            <person name="de Castro M.H."/>
            <person name="de Klerk D."/>
            <person name="Pienaar R."/>
            <person name="Rees D.J.G."/>
            <person name="Mans B.J."/>
        </authorList>
    </citation>
    <scope>NUCLEOTIDE SEQUENCE</scope>
    <source>
        <tissue evidence="4">Salivary glands</tissue>
    </source>
</reference>
<organism evidence="4">
    <name type="scientific">Rhipicephalus zambeziensis</name>
    <dbReference type="NCBI Taxonomy" id="60191"/>
    <lineage>
        <taxon>Eukaryota</taxon>
        <taxon>Metazoa</taxon>
        <taxon>Ecdysozoa</taxon>
        <taxon>Arthropoda</taxon>
        <taxon>Chelicerata</taxon>
        <taxon>Arachnida</taxon>
        <taxon>Acari</taxon>
        <taxon>Parasitiformes</taxon>
        <taxon>Ixodida</taxon>
        <taxon>Ixodoidea</taxon>
        <taxon>Ixodidae</taxon>
        <taxon>Rhipicephalinae</taxon>
        <taxon>Rhipicephalus</taxon>
        <taxon>Rhipicephalus</taxon>
    </lineage>
</organism>
<dbReference type="GO" id="GO:0005576">
    <property type="term" value="C:extracellular region"/>
    <property type="evidence" value="ECO:0007669"/>
    <property type="project" value="UniProtKB-SubCell"/>
</dbReference>
<dbReference type="AlphaFoldDB" id="A0A224YAD1"/>
<evidence type="ECO:0000256" key="2">
    <source>
        <dbReference type="ARBA" id="ARBA00022525"/>
    </source>
</evidence>